<accession>A0A427YWH2</accession>
<evidence type="ECO:0000313" key="1">
    <source>
        <dbReference type="EMBL" id="RSH95437.1"/>
    </source>
</evidence>
<organism evidence="1 2">
    <name type="scientific">Saitozyma podzolica</name>
    <dbReference type="NCBI Taxonomy" id="1890683"/>
    <lineage>
        <taxon>Eukaryota</taxon>
        <taxon>Fungi</taxon>
        <taxon>Dikarya</taxon>
        <taxon>Basidiomycota</taxon>
        <taxon>Agaricomycotina</taxon>
        <taxon>Tremellomycetes</taxon>
        <taxon>Tremellales</taxon>
        <taxon>Trimorphomycetaceae</taxon>
        <taxon>Saitozyma</taxon>
    </lineage>
</organism>
<dbReference type="STRING" id="1890683.A0A427YWH2"/>
<dbReference type="OrthoDB" id="6407410at2759"/>
<protein>
    <recommendedName>
        <fullName evidence="3">Yippee domain-containing protein</fullName>
    </recommendedName>
</protein>
<proteinExistence type="predicted"/>
<evidence type="ECO:0008006" key="3">
    <source>
        <dbReference type="Google" id="ProtNLM"/>
    </source>
</evidence>
<dbReference type="EMBL" id="RSCD01000001">
    <property type="protein sequence ID" value="RSH95437.1"/>
    <property type="molecule type" value="Genomic_DNA"/>
</dbReference>
<evidence type="ECO:0000313" key="2">
    <source>
        <dbReference type="Proteomes" id="UP000279259"/>
    </source>
</evidence>
<dbReference type="AlphaFoldDB" id="A0A427YWH2"/>
<keyword evidence="2" id="KW-1185">Reference proteome</keyword>
<sequence>MTPSPTTDDSESQTLSKLHLHIVPDDKPVFACHKCSEVVGDNEYWMGLKVQALQDELVSKAFNGRSGRAYLMNSTINTALGKREERKLLALPHLFLFDSPLTHLGLMSVSHTACLPASHHLVYFGPVLIPKLG</sequence>
<gene>
    <name evidence="1" type="ORF">EHS25_000529</name>
</gene>
<reference evidence="1 2" key="1">
    <citation type="submission" date="2018-11" db="EMBL/GenBank/DDBJ databases">
        <title>Genome sequence of Saitozyma podzolica DSM 27192.</title>
        <authorList>
            <person name="Aliyu H."/>
            <person name="Gorte O."/>
            <person name="Ochsenreither K."/>
        </authorList>
    </citation>
    <scope>NUCLEOTIDE SEQUENCE [LARGE SCALE GENOMIC DNA]</scope>
    <source>
        <strain evidence="1 2">DSM 27192</strain>
    </source>
</reference>
<comment type="caution">
    <text evidence="1">The sequence shown here is derived from an EMBL/GenBank/DDBJ whole genome shotgun (WGS) entry which is preliminary data.</text>
</comment>
<dbReference type="Proteomes" id="UP000279259">
    <property type="component" value="Unassembled WGS sequence"/>
</dbReference>
<name>A0A427YWH2_9TREE</name>